<name>A0AAF3F7Y2_9BILA</name>
<dbReference type="Proteomes" id="UP000887575">
    <property type="component" value="Unassembled WGS sequence"/>
</dbReference>
<feature type="region of interest" description="Disordered" evidence="1">
    <location>
        <begin position="1"/>
        <end position="24"/>
    </location>
</feature>
<accession>A0AAF3F7Y2</accession>
<protein>
    <submittedName>
        <fullName evidence="3">Uncharacterized protein</fullName>
    </submittedName>
</protein>
<feature type="region of interest" description="Disordered" evidence="1">
    <location>
        <begin position="404"/>
        <end position="459"/>
    </location>
</feature>
<organism evidence="2 3">
    <name type="scientific">Mesorhabditis belari</name>
    <dbReference type="NCBI Taxonomy" id="2138241"/>
    <lineage>
        <taxon>Eukaryota</taxon>
        <taxon>Metazoa</taxon>
        <taxon>Ecdysozoa</taxon>
        <taxon>Nematoda</taxon>
        <taxon>Chromadorea</taxon>
        <taxon>Rhabditida</taxon>
        <taxon>Rhabditina</taxon>
        <taxon>Rhabditomorpha</taxon>
        <taxon>Rhabditoidea</taxon>
        <taxon>Rhabditidae</taxon>
        <taxon>Mesorhabditinae</taxon>
        <taxon>Mesorhabditis</taxon>
    </lineage>
</organism>
<dbReference type="AlphaFoldDB" id="A0AAF3F7Y2"/>
<evidence type="ECO:0000313" key="2">
    <source>
        <dbReference type="Proteomes" id="UP000887575"/>
    </source>
</evidence>
<proteinExistence type="predicted"/>
<keyword evidence="2" id="KW-1185">Reference proteome</keyword>
<reference evidence="3" key="1">
    <citation type="submission" date="2024-02" db="UniProtKB">
        <authorList>
            <consortium name="WormBaseParasite"/>
        </authorList>
    </citation>
    <scope>IDENTIFICATION</scope>
</reference>
<feature type="compositionally biased region" description="Low complexity" evidence="1">
    <location>
        <begin position="405"/>
        <end position="422"/>
    </location>
</feature>
<sequence length="459" mass="51822">MSEEMQVPLSVDPTLQEASTSDEPREKMSFQYTWPLRICKRLVENEEALILNVSPPFTTSYNGVAFTWTARLSDECVVWGGGEIGPSKEHVFASLYYKDGIAQDVWVDEVKMAICDTNGQVLFSDLKIPEAEWTKGSGWPVQLERGRQAQFTDFVHSRVDEQIWIQVEIRMKTSIFNPMNYLPSVDKACRSQRIEECCQKYVQDFKKGVVFVPNMDLLNPESKEDKFAMHRLVFVHGCGIVEEQCAGDNDSAEMLRHIRSQFAHVYFKDVLMKEVNFYEDFVALLEGVIAAHLPALKREAEKFMCREVMTENADSMFIKRMLLLSERYRLDVLKMVATGVVADQIIAHQDPPQEFIQIKHELKSLASEISHCSSVDDDEDVDELLVGSVVEDLQSLTRRIRRVSLSHSPSQSSASSASSATATPTGLFGVPSLSPGVAEQRPFDSPSTGRFKRVELDVG</sequence>
<evidence type="ECO:0000313" key="3">
    <source>
        <dbReference type="WBParaSite" id="MBELARI_LOCUS21760.2"/>
    </source>
</evidence>
<evidence type="ECO:0000256" key="1">
    <source>
        <dbReference type="SAM" id="MobiDB-lite"/>
    </source>
</evidence>
<dbReference type="WBParaSite" id="MBELARI_LOCUS21760.2">
    <property type="protein sequence ID" value="MBELARI_LOCUS21760.2"/>
    <property type="gene ID" value="MBELARI_LOCUS21760"/>
</dbReference>